<dbReference type="EMBL" id="JAGDFL010000502">
    <property type="protein sequence ID" value="KAG7386750.1"/>
    <property type="molecule type" value="Genomic_DNA"/>
</dbReference>
<comment type="domain">
    <text evidence="5">The RxLR-dEER motif acts to carry the protein into the host cell cytoplasm through binding to cell surface phosphatidylinositol-3-phosphate.</text>
</comment>
<evidence type="ECO:0000256" key="5">
    <source>
        <dbReference type="RuleBase" id="RU367124"/>
    </source>
</evidence>
<keyword evidence="4 5" id="KW-0732">Signal</keyword>
<dbReference type="AlphaFoldDB" id="A0A8T1W3J9"/>
<comment type="similarity">
    <text evidence="2 5">Belongs to the RxLR effector family.</text>
</comment>
<reference evidence="6" key="1">
    <citation type="submission" date="2021-02" db="EMBL/GenBank/DDBJ databases">
        <authorList>
            <person name="Palmer J.M."/>
        </authorList>
    </citation>
    <scope>NUCLEOTIDE SEQUENCE</scope>
    <source>
        <strain evidence="6">SCRP23</strain>
    </source>
</reference>
<organism evidence="6 7">
    <name type="scientific">Phytophthora boehmeriae</name>
    <dbReference type="NCBI Taxonomy" id="109152"/>
    <lineage>
        <taxon>Eukaryota</taxon>
        <taxon>Sar</taxon>
        <taxon>Stramenopiles</taxon>
        <taxon>Oomycota</taxon>
        <taxon>Peronosporomycetes</taxon>
        <taxon>Peronosporales</taxon>
        <taxon>Peronosporaceae</taxon>
        <taxon>Phytophthora</taxon>
    </lineage>
</organism>
<protein>
    <recommendedName>
        <fullName evidence="5">RxLR effector protein</fullName>
    </recommendedName>
</protein>
<dbReference type="InterPro" id="IPR031825">
    <property type="entry name" value="RXLR"/>
</dbReference>
<comment type="function">
    <text evidence="5">Effector that suppresses plant defense responses during pathogen infection.</text>
</comment>
<sequence>MRLLCYVLLLLAVLFVTNSEATSAVKSSKQDDVAELTESDIIALTRFVTADNGVKRQLRGAADTDGADLAADDEERAIKVPASVTKLLNTLSTKAIKLKESAYNGAFKALFKLKVTPDGLAKRFPASIRAKLKSFFEKYATYYNTQRLAIVPFRGT</sequence>
<comment type="subcellular location">
    <subcellularLocation>
        <location evidence="1 5">Secreted</location>
    </subcellularLocation>
</comment>
<evidence type="ECO:0000256" key="2">
    <source>
        <dbReference type="ARBA" id="ARBA00010400"/>
    </source>
</evidence>
<evidence type="ECO:0000256" key="1">
    <source>
        <dbReference type="ARBA" id="ARBA00004613"/>
    </source>
</evidence>
<dbReference type="Pfam" id="PF16810">
    <property type="entry name" value="RXLR"/>
    <property type="match status" value="1"/>
</dbReference>
<gene>
    <name evidence="6" type="ORF">PHYBOEH_008603</name>
</gene>
<evidence type="ECO:0000256" key="4">
    <source>
        <dbReference type="ARBA" id="ARBA00022729"/>
    </source>
</evidence>
<evidence type="ECO:0000256" key="3">
    <source>
        <dbReference type="ARBA" id="ARBA00022525"/>
    </source>
</evidence>
<evidence type="ECO:0000313" key="7">
    <source>
        <dbReference type="Proteomes" id="UP000693981"/>
    </source>
</evidence>
<comment type="caution">
    <text evidence="6">The sequence shown here is derived from an EMBL/GenBank/DDBJ whole genome shotgun (WGS) entry which is preliminary data.</text>
</comment>
<evidence type="ECO:0000313" key="6">
    <source>
        <dbReference type="EMBL" id="KAG7386750.1"/>
    </source>
</evidence>
<accession>A0A8T1W3J9</accession>
<proteinExistence type="inferred from homology"/>
<feature type="chain" id="PRO_5044951234" description="RxLR effector protein" evidence="5">
    <location>
        <begin position="20"/>
        <end position="156"/>
    </location>
</feature>
<dbReference type="Proteomes" id="UP000693981">
    <property type="component" value="Unassembled WGS sequence"/>
</dbReference>
<keyword evidence="7" id="KW-1185">Reference proteome</keyword>
<keyword evidence="3 5" id="KW-0964">Secreted</keyword>
<feature type="signal peptide" evidence="5">
    <location>
        <begin position="1"/>
        <end position="19"/>
    </location>
</feature>
<name>A0A8T1W3J9_9STRA</name>